<evidence type="ECO:0000313" key="1">
    <source>
        <dbReference type="EMBL" id="KAF7369159.1"/>
    </source>
</evidence>
<gene>
    <name evidence="1" type="ORF">MVEN_00243100</name>
</gene>
<protein>
    <submittedName>
        <fullName evidence="1">Uncharacterized protein</fullName>
    </submittedName>
</protein>
<dbReference type="EMBL" id="JACAZI010000002">
    <property type="protein sequence ID" value="KAF7369159.1"/>
    <property type="molecule type" value="Genomic_DNA"/>
</dbReference>
<sequence length="112" mass="12574">MVIRRNFSRHQAKVIHFRKSREMADELELQGRHLTTAAVRITLMSPHRPRAPAPHCHHSPVLSRSINCLGMDYRMGGEVLISITTSTAAQEAMEGLAYEGKVAMEGPERALR</sequence>
<accession>A0A8H7DBA4</accession>
<comment type="caution">
    <text evidence="1">The sequence shown here is derived from an EMBL/GenBank/DDBJ whole genome shotgun (WGS) entry which is preliminary data.</text>
</comment>
<evidence type="ECO:0000313" key="2">
    <source>
        <dbReference type="Proteomes" id="UP000620124"/>
    </source>
</evidence>
<dbReference type="AlphaFoldDB" id="A0A8H7DBA4"/>
<name>A0A8H7DBA4_9AGAR</name>
<dbReference type="Proteomes" id="UP000620124">
    <property type="component" value="Unassembled WGS sequence"/>
</dbReference>
<proteinExistence type="predicted"/>
<organism evidence="1 2">
    <name type="scientific">Mycena venus</name>
    <dbReference type="NCBI Taxonomy" id="2733690"/>
    <lineage>
        <taxon>Eukaryota</taxon>
        <taxon>Fungi</taxon>
        <taxon>Dikarya</taxon>
        <taxon>Basidiomycota</taxon>
        <taxon>Agaricomycotina</taxon>
        <taxon>Agaricomycetes</taxon>
        <taxon>Agaricomycetidae</taxon>
        <taxon>Agaricales</taxon>
        <taxon>Marasmiineae</taxon>
        <taxon>Mycenaceae</taxon>
        <taxon>Mycena</taxon>
    </lineage>
</organism>
<keyword evidence="2" id="KW-1185">Reference proteome</keyword>
<reference evidence="1" key="1">
    <citation type="submission" date="2020-05" db="EMBL/GenBank/DDBJ databases">
        <title>Mycena genomes resolve the evolution of fungal bioluminescence.</title>
        <authorList>
            <person name="Tsai I.J."/>
        </authorList>
    </citation>
    <scope>NUCLEOTIDE SEQUENCE</scope>
    <source>
        <strain evidence="1">CCC161011</strain>
    </source>
</reference>